<proteinExistence type="predicted"/>
<accession>A0A8S5L6J4</accession>
<sequence>MTQISTRSSIWTSSKIEAIVKEYNLTGSLPAPRNHPFYDNNIRKMKDDVLFEYTQEEILELAKCKEDIIYFAENFCKVLTDGGNRLVKLRKYQRRILLQLKKYNKNILLQSRQSGKSVTTAIFVVWYLIFHKDRNVVIASATSDKAEDLAQKIEVMLLELPYFLKLGLKKDNIRKKHFSNNNTLTVETTTENTAAGMTCHLLIMDEFALVHHSIINKLYRTIIPTMSSSVTAKLIIMSTPRGTNKFYEVWQKAVKGTNNFNPIRVDWWEVPLNNEIGDPLLDENGNIIYRGEEWKQAQIEDLGNEEDFNQEYGNQFMAGNSMIFNSVTMRTLKTQEKKYKPYPVDAIETILEDLDVPLQNPDVFIVHPDIDPSDFSDDSSKFIFSVDLAGGGGGDYSVITFYKIMPMSKTQLDKIKIATSVKDFYKLVEVAKFRSNELEVDMVAKIFYHIVMDLFNENIVGIVELNYEGRTFTKTCSEVYGDNNDLDTDIFLEFPYNMVWEDAKTFKQGVFNTDSVKKDATKKFKKHVRIGQLLLTDSNTITQSTNFSLNKSGNYECQSGNDDDIMCAVNVTHVLYHPLYEEMVEDLYDDAPSDFKQIVDSKLSSDI</sequence>
<name>A0A8S5L6J4_9CAUD</name>
<organism evidence="1">
    <name type="scientific">Myoviridae sp. ctA4D8</name>
    <dbReference type="NCBI Taxonomy" id="2823535"/>
    <lineage>
        <taxon>Viruses</taxon>
        <taxon>Duplodnaviria</taxon>
        <taxon>Heunggongvirae</taxon>
        <taxon>Uroviricota</taxon>
        <taxon>Caudoviricetes</taxon>
    </lineage>
</organism>
<protein>
    <submittedName>
        <fullName evidence="1">Large terminase protein</fullName>
    </submittedName>
</protein>
<dbReference type="EMBL" id="BK014643">
    <property type="protein sequence ID" value="DAD65383.1"/>
    <property type="molecule type" value="Genomic_DNA"/>
</dbReference>
<dbReference type="Gene3D" id="3.40.50.300">
    <property type="entry name" value="P-loop containing nucleotide triphosphate hydrolases"/>
    <property type="match status" value="1"/>
</dbReference>
<dbReference type="Pfam" id="PF03237">
    <property type="entry name" value="Terminase_6N"/>
    <property type="match status" value="1"/>
</dbReference>
<reference evidence="1" key="1">
    <citation type="journal article" date="2021" name="Proc. Natl. Acad. Sci. U.S.A.">
        <title>A Catalog of Tens of Thousands of Viruses from Human Metagenomes Reveals Hidden Associations with Chronic Diseases.</title>
        <authorList>
            <person name="Tisza M.J."/>
            <person name="Buck C.B."/>
        </authorList>
    </citation>
    <scope>NUCLEOTIDE SEQUENCE</scope>
    <source>
        <strain evidence="1">CtA4D8</strain>
    </source>
</reference>
<dbReference type="InterPro" id="IPR027417">
    <property type="entry name" value="P-loop_NTPase"/>
</dbReference>
<evidence type="ECO:0000313" key="1">
    <source>
        <dbReference type="EMBL" id="DAD65383.1"/>
    </source>
</evidence>
<dbReference type="Gene3D" id="3.30.420.240">
    <property type="match status" value="1"/>
</dbReference>